<dbReference type="GO" id="GO:0046961">
    <property type="term" value="F:proton-transporting ATPase activity, rotational mechanism"/>
    <property type="evidence" value="ECO:0007669"/>
    <property type="project" value="InterPro"/>
</dbReference>
<accession>A0A0W8EW39</accession>
<dbReference type="InterPro" id="IPR036906">
    <property type="entry name" value="ATPase_V1_fsu_sf"/>
</dbReference>
<protein>
    <submittedName>
        <fullName evidence="4">V-type atp synthase subunit f</fullName>
        <ecNumber evidence="4">3.6.3.14</ecNumber>
    </submittedName>
</protein>
<dbReference type="Pfam" id="PF01990">
    <property type="entry name" value="ATP-synt_F"/>
    <property type="match status" value="1"/>
</dbReference>
<proteinExistence type="inferred from homology"/>
<dbReference type="Gene3D" id="3.40.50.10580">
    <property type="entry name" value="ATPase, V1 complex, subunit F"/>
    <property type="match status" value="1"/>
</dbReference>
<evidence type="ECO:0000256" key="3">
    <source>
        <dbReference type="ARBA" id="ARBA00023065"/>
    </source>
</evidence>
<sequence>MEIAVIGSSEFVLGFRLAGVRKTYPVESDEKLAEYITRVLDDGNVGILVLQSRDMNRIPRRLQTTLENSVKPTVIAVGAEEGGLSMRERIKRSVGVDLWK</sequence>
<organism evidence="4">
    <name type="scientific">hydrocarbon metagenome</name>
    <dbReference type="NCBI Taxonomy" id="938273"/>
    <lineage>
        <taxon>unclassified sequences</taxon>
        <taxon>metagenomes</taxon>
        <taxon>ecological metagenomes</taxon>
    </lineage>
</organism>
<gene>
    <name evidence="4" type="ORF">ASZ90_016409</name>
</gene>
<dbReference type="InterPro" id="IPR022944">
    <property type="entry name" value="ATPase_V1-cplx_fsu_bac/arc"/>
</dbReference>
<dbReference type="GO" id="GO:0016787">
    <property type="term" value="F:hydrolase activity"/>
    <property type="evidence" value="ECO:0007669"/>
    <property type="project" value="UniProtKB-KW"/>
</dbReference>
<dbReference type="SUPFAM" id="SSF159468">
    <property type="entry name" value="AtpF-like"/>
    <property type="match status" value="1"/>
</dbReference>
<reference evidence="4" key="1">
    <citation type="journal article" date="2015" name="Proc. Natl. Acad. Sci. U.S.A.">
        <title>Networks of energetic and metabolic interactions define dynamics in microbial communities.</title>
        <authorList>
            <person name="Embree M."/>
            <person name="Liu J.K."/>
            <person name="Al-Bassam M.M."/>
            <person name="Zengler K."/>
        </authorList>
    </citation>
    <scope>NUCLEOTIDE SEQUENCE</scope>
</reference>
<dbReference type="HAMAP" id="MF_00312">
    <property type="entry name" value="ATP_synth_F_arch"/>
    <property type="match status" value="1"/>
</dbReference>
<evidence type="ECO:0000313" key="4">
    <source>
        <dbReference type="EMBL" id="KUG12859.1"/>
    </source>
</evidence>
<dbReference type="InterPro" id="IPR008218">
    <property type="entry name" value="ATPase_V1-cplx_f_g_su"/>
</dbReference>
<name>A0A0W8EW39_9ZZZZ</name>
<keyword evidence="2" id="KW-0813">Transport</keyword>
<dbReference type="EMBL" id="LNQE01001722">
    <property type="protein sequence ID" value="KUG12859.1"/>
    <property type="molecule type" value="Genomic_DNA"/>
</dbReference>
<comment type="similarity">
    <text evidence="1">Belongs to the V-ATPase F subunit family.</text>
</comment>
<evidence type="ECO:0000256" key="2">
    <source>
        <dbReference type="ARBA" id="ARBA00022448"/>
    </source>
</evidence>
<keyword evidence="4" id="KW-0378">Hydrolase</keyword>
<dbReference type="NCBIfam" id="NF002577">
    <property type="entry name" value="PRK02228.1"/>
    <property type="match status" value="1"/>
</dbReference>
<evidence type="ECO:0000256" key="1">
    <source>
        <dbReference type="ARBA" id="ARBA00010148"/>
    </source>
</evidence>
<comment type="caution">
    <text evidence="4">The sequence shown here is derived from an EMBL/GenBank/DDBJ whole genome shotgun (WGS) entry which is preliminary data.</text>
</comment>
<keyword evidence="3" id="KW-0406">Ion transport</keyword>
<dbReference type="EC" id="3.6.3.14" evidence="4"/>
<dbReference type="AlphaFoldDB" id="A0A0W8EW39"/>